<dbReference type="PROSITE" id="PS50297">
    <property type="entry name" value="ANK_REP_REGION"/>
    <property type="match status" value="2"/>
</dbReference>
<dbReference type="InterPro" id="IPR002110">
    <property type="entry name" value="Ankyrin_rpt"/>
</dbReference>
<keyword evidence="2 3" id="KW-0040">ANK repeat</keyword>
<dbReference type="Pfam" id="PF12796">
    <property type="entry name" value="Ank_2"/>
    <property type="match status" value="1"/>
</dbReference>
<name>A0A835LWU0_9MAGN</name>
<dbReference type="SMART" id="SM00248">
    <property type="entry name" value="ANK"/>
    <property type="match status" value="3"/>
</dbReference>
<accession>A0A835LWU0</accession>
<gene>
    <name evidence="4" type="ORF">IFM89_027763</name>
</gene>
<feature type="repeat" description="ANK" evidence="3">
    <location>
        <begin position="15"/>
        <end position="47"/>
    </location>
</feature>
<proteinExistence type="predicted"/>
<dbReference type="AlphaFoldDB" id="A0A835LWU0"/>
<dbReference type="InterPro" id="IPR036770">
    <property type="entry name" value="Ankyrin_rpt-contain_sf"/>
</dbReference>
<evidence type="ECO:0000313" key="4">
    <source>
        <dbReference type="EMBL" id="KAF9611213.1"/>
    </source>
</evidence>
<comment type="caution">
    <text evidence="4">The sequence shown here is derived from an EMBL/GenBank/DDBJ whole genome shotgun (WGS) entry which is preliminary data.</text>
</comment>
<evidence type="ECO:0000256" key="1">
    <source>
        <dbReference type="ARBA" id="ARBA00022737"/>
    </source>
</evidence>
<dbReference type="PANTHER" id="PTHR24198:SF165">
    <property type="entry name" value="ANKYRIN REPEAT-CONTAINING PROTEIN-RELATED"/>
    <property type="match status" value="1"/>
</dbReference>
<organism evidence="4 5">
    <name type="scientific">Coptis chinensis</name>
    <dbReference type="NCBI Taxonomy" id="261450"/>
    <lineage>
        <taxon>Eukaryota</taxon>
        <taxon>Viridiplantae</taxon>
        <taxon>Streptophyta</taxon>
        <taxon>Embryophyta</taxon>
        <taxon>Tracheophyta</taxon>
        <taxon>Spermatophyta</taxon>
        <taxon>Magnoliopsida</taxon>
        <taxon>Ranunculales</taxon>
        <taxon>Ranunculaceae</taxon>
        <taxon>Coptidoideae</taxon>
        <taxon>Coptis</taxon>
    </lineage>
</organism>
<evidence type="ECO:0000313" key="5">
    <source>
        <dbReference type="Proteomes" id="UP000631114"/>
    </source>
</evidence>
<keyword evidence="5" id="KW-1185">Reference proteome</keyword>
<dbReference type="SUPFAM" id="SSF48403">
    <property type="entry name" value="Ankyrin repeat"/>
    <property type="match status" value="1"/>
</dbReference>
<dbReference type="Proteomes" id="UP000631114">
    <property type="component" value="Unassembled WGS sequence"/>
</dbReference>
<evidence type="ECO:0000256" key="3">
    <source>
        <dbReference type="PROSITE-ProRule" id="PRU00023"/>
    </source>
</evidence>
<protein>
    <submittedName>
        <fullName evidence="4">Uncharacterized protein</fullName>
    </submittedName>
</protein>
<keyword evidence="1" id="KW-0677">Repeat</keyword>
<dbReference type="PANTHER" id="PTHR24198">
    <property type="entry name" value="ANKYRIN REPEAT AND PROTEIN KINASE DOMAIN-CONTAINING PROTEIN"/>
    <property type="match status" value="1"/>
</dbReference>
<reference evidence="4 5" key="1">
    <citation type="submission" date="2020-10" db="EMBL/GenBank/DDBJ databases">
        <title>The Coptis chinensis genome and diversification of protoberbering-type alkaloids.</title>
        <authorList>
            <person name="Wang B."/>
            <person name="Shu S."/>
            <person name="Song C."/>
            <person name="Liu Y."/>
        </authorList>
    </citation>
    <scope>NUCLEOTIDE SEQUENCE [LARGE SCALE GENOMIC DNA]</scope>
    <source>
        <strain evidence="4">HL-2020</strain>
        <tissue evidence="4">Leaf</tissue>
    </source>
</reference>
<feature type="repeat" description="ANK" evidence="3">
    <location>
        <begin position="48"/>
        <end position="80"/>
    </location>
</feature>
<dbReference type="Gene3D" id="1.25.40.20">
    <property type="entry name" value="Ankyrin repeat-containing domain"/>
    <property type="match status" value="1"/>
</dbReference>
<dbReference type="EMBL" id="JADFTS010000004">
    <property type="protein sequence ID" value="KAF9611213.1"/>
    <property type="molecule type" value="Genomic_DNA"/>
</dbReference>
<sequence>MRQFKGAGPDALTEDGCTALHIAVKGHHLDCAKLLLASGVRANISNTNGDTPLHLAAGLGDKDMVKLLLRKVMNKEICNHLGKAAYDVAAESGHTILFDVLRLWGKLSKAARKGEERVINWLLDNGASINGAHFLDLSHPTPYN</sequence>
<dbReference type="PROSITE" id="PS50088">
    <property type="entry name" value="ANK_REPEAT"/>
    <property type="match status" value="2"/>
</dbReference>
<evidence type="ECO:0000256" key="2">
    <source>
        <dbReference type="ARBA" id="ARBA00023043"/>
    </source>
</evidence>
<dbReference type="OrthoDB" id="194358at2759"/>
<dbReference type="PRINTS" id="PR01415">
    <property type="entry name" value="ANKYRIN"/>
</dbReference>